<dbReference type="PANTHER" id="PTHR42760:SF115">
    <property type="entry name" value="3-OXOACYL-[ACYL-CARRIER-PROTEIN] REDUCTASE FABG"/>
    <property type="match status" value="1"/>
</dbReference>
<dbReference type="InterPro" id="IPR036291">
    <property type="entry name" value="NAD(P)-bd_dom_sf"/>
</dbReference>
<dbReference type="NCBIfam" id="NF005309">
    <property type="entry name" value="PRK06841.1"/>
    <property type="match status" value="1"/>
</dbReference>
<sequence>MTTLDFQSAFDLSGRTAIITGAAGGIGRCLVAAFRERGARLALVDRDPAVHALAAEIGGGAQGWVADLHSEEEVTRTVDDIARSFGRIDILVNNAAIGHVGLAEDTPVAEFDEVIAINLRGQFLFSRAAGRHMLARGYGRIVFLASQAAVVGLYEHTAYCSAKTGLLGMARCMAIEWGPKGITVNCVSPTVVESPMALVGWAGEKGERAKAEIPTRRFAKPEEVALSVLFLASGAAAMINGANLPIDGGYTIR</sequence>
<protein>
    <submittedName>
        <fullName evidence="3">D-threitol dehydrogenase</fullName>
    </submittedName>
</protein>
<dbReference type="PRINTS" id="PR00081">
    <property type="entry name" value="GDHRDH"/>
</dbReference>
<dbReference type="InterPro" id="IPR002347">
    <property type="entry name" value="SDR_fam"/>
</dbReference>
<reference evidence="3 4" key="1">
    <citation type="submission" date="2022-06" db="EMBL/GenBank/DDBJ databases">
        <title>Rhizosaccharibacter gen. nov. sp. nov. KSS12, endophytic bacteria isolated from sugarcane.</title>
        <authorList>
            <person name="Pitiwittayakul N."/>
        </authorList>
    </citation>
    <scope>NUCLEOTIDE SEQUENCE [LARGE SCALE GENOMIC DNA]</scope>
    <source>
        <strain evidence="3 4">KSS12</strain>
    </source>
</reference>
<dbReference type="SUPFAM" id="SSF51735">
    <property type="entry name" value="NAD(P)-binding Rossmann-fold domains"/>
    <property type="match status" value="1"/>
</dbReference>
<evidence type="ECO:0000256" key="1">
    <source>
        <dbReference type="ARBA" id="ARBA00006484"/>
    </source>
</evidence>
<dbReference type="Proteomes" id="UP001524547">
    <property type="component" value="Unassembled WGS sequence"/>
</dbReference>
<dbReference type="PANTHER" id="PTHR42760">
    <property type="entry name" value="SHORT-CHAIN DEHYDROGENASES/REDUCTASES FAMILY MEMBER"/>
    <property type="match status" value="1"/>
</dbReference>
<name>A0ABT1VYA4_9PROT</name>
<dbReference type="InterPro" id="IPR020904">
    <property type="entry name" value="Sc_DH/Rdtase_CS"/>
</dbReference>
<dbReference type="Gene3D" id="3.40.50.720">
    <property type="entry name" value="NAD(P)-binding Rossmann-like Domain"/>
    <property type="match status" value="1"/>
</dbReference>
<keyword evidence="2" id="KW-0560">Oxidoreductase</keyword>
<evidence type="ECO:0000313" key="4">
    <source>
        <dbReference type="Proteomes" id="UP001524547"/>
    </source>
</evidence>
<dbReference type="Pfam" id="PF13561">
    <property type="entry name" value="adh_short_C2"/>
    <property type="match status" value="1"/>
</dbReference>
<evidence type="ECO:0000256" key="2">
    <source>
        <dbReference type="ARBA" id="ARBA00023002"/>
    </source>
</evidence>
<gene>
    <name evidence="3" type="ORF">NFI88_10100</name>
</gene>
<dbReference type="EMBL" id="JAMZEJ010000005">
    <property type="protein sequence ID" value="MCQ8241190.1"/>
    <property type="molecule type" value="Genomic_DNA"/>
</dbReference>
<dbReference type="PRINTS" id="PR00080">
    <property type="entry name" value="SDRFAMILY"/>
</dbReference>
<keyword evidence="4" id="KW-1185">Reference proteome</keyword>
<proteinExistence type="inferred from homology"/>
<dbReference type="CDD" id="cd05233">
    <property type="entry name" value="SDR_c"/>
    <property type="match status" value="1"/>
</dbReference>
<dbReference type="RefSeq" id="WP_422919926.1">
    <property type="nucleotide sequence ID" value="NZ_JAMZEJ010000005.1"/>
</dbReference>
<organism evidence="3 4">
    <name type="scientific">Rhizosaccharibacter radicis</name>
    <dbReference type="NCBI Taxonomy" id="2782605"/>
    <lineage>
        <taxon>Bacteria</taxon>
        <taxon>Pseudomonadati</taxon>
        <taxon>Pseudomonadota</taxon>
        <taxon>Alphaproteobacteria</taxon>
        <taxon>Acetobacterales</taxon>
        <taxon>Acetobacteraceae</taxon>
        <taxon>Rhizosaccharibacter</taxon>
    </lineage>
</organism>
<comment type="similarity">
    <text evidence="1">Belongs to the short-chain dehydrogenases/reductases (SDR) family.</text>
</comment>
<evidence type="ECO:0000313" key="3">
    <source>
        <dbReference type="EMBL" id="MCQ8241190.1"/>
    </source>
</evidence>
<dbReference type="PROSITE" id="PS00061">
    <property type="entry name" value="ADH_SHORT"/>
    <property type="match status" value="1"/>
</dbReference>
<comment type="caution">
    <text evidence="3">The sequence shown here is derived from an EMBL/GenBank/DDBJ whole genome shotgun (WGS) entry which is preliminary data.</text>
</comment>
<accession>A0ABT1VYA4</accession>